<comment type="caution">
    <text evidence="2">The sequence shown here is derived from an EMBL/GenBank/DDBJ whole genome shotgun (WGS) entry which is preliminary data.</text>
</comment>
<accession>A0A3S0P2Q9</accession>
<feature type="transmembrane region" description="Helical" evidence="1">
    <location>
        <begin position="35"/>
        <end position="53"/>
    </location>
</feature>
<protein>
    <recommendedName>
        <fullName evidence="4">DUF3267 domain-containing protein</fullName>
    </recommendedName>
</protein>
<organism evidence="2 3">
    <name type="scientific">Lysinibacillus antri</name>
    <dbReference type="NCBI Taxonomy" id="2498145"/>
    <lineage>
        <taxon>Bacteria</taxon>
        <taxon>Bacillati</taxon>
        <taxon>Bacillota</taxon>
        <taxon>Bacilli</taxon>
        <taxon>Bacillales</taxon>
        <taxon>Bacillaceae</taxon>
        <taxon>Lysinibacillus</taxon>
    </lineage>
</organism>
<gene>
    <name evidence="2" type="ORF">EK386_15260</name>
</gene>
<dbReference type="InterPro" id="IPR021683">
    <property type="entry name" value="DUF3267"/>
</dbReference>
<feature type="transmembrane region" description="Helical" evidence="1">
    <location>
        <begin position="128"/>
        <end position="147"/>
    </location>
</feature>
<keyword evidence="1" id="KW-0812">Transmembrane</keyword>
<dbReference type="AlphaFoldDB" id="A0A3S0P2Q9"/>
<name>A0A3S0P2Q9_9BACI</name>
<proteinExistence type="predicted"/>
<keyword evidence="3" id="KW-1185">Reference proteome</keyword>
<evidence type="ECO:0000313" key="3">
    <source>
        <dbReference type="Proteomes" id="UP000287910"/>
    </source>
</evidence>
<dbReference type="EMBL" id="RYYR01000025">
    <property type="protein sequence ID" value="RUL49453.1"/>
    <property type="molecule type" value="Genomic_DNA"/>
</dbReference>
<keyword evidence="1" id="KW-0472">Membrane</keyword>
<evidence type="ECO:0008006" key="4">
    <source>
        <dbReference type="Google" id="ProtNLM"/>
    </source>
</evidence>
<sequence>MIPNFHDYIFMIRGEEMSNNIHTISFNERKIMKQTVILTIILSILFVSINYILHPEFTFNVIRFLLGILIFIGVSFLLVVINEILNLLGYKYRCKVPRETLSLAIHLEKGLIYTTTTEKIRNGHYQSVFLTSFMIAGIIPLAFAFAFGSYPLLLASASFIAGGLANFKGLLKLRKFPDNALIKDLPEQFTVHVYLDEKKES</sequence>
<dbReference type="Proteomes" id="UP000287910">
    <property type="component" value="Unassembled WGS sequence"/>
</dbReference>
<reference evidence="2 3" key="1">
    <citation type="submission" date="2018-12" db="EMBL/GenBank/DDBJ databases">
        <title>Lysinibacillus antri sp. nov., isolated from a cave soil.</title>
        <authorList>
            <person name="Narsing Rao M.P."/>
            <person name="Zhang H."/>
            <person name="Dong Z.-Y."/>
            <person name="Niu X.-K."/>
            <person name="Zhang K."/>
            <person name="Fang B.-Z."/>
            <person name="Kang Y.-Q."/>
            <person name="Xiao M."/>
            <person name="Li W.-J."/>
        </authorList>
    </citation>
    <scope>NUCLEOTIDE SEQUENCE [LARGE SCALE GENOMIC DNA]</scope>
    <source>
        <strain evidence="2 3">SYSU K30002</strain>
    </source>
</reference>
<evidence type="ECO:0000256" key="1">
    <source>
        <dbReference type="SAM" id="Phobius"/>
    </source>
</evidence>
<feature type="transmembrane region" description="Helical" evidence="1">
    <location>
        <begin position="65"/>
        <end position="88"/>
    </location>
</feature>
<dbReference type="Pfam" id="PF11667">
    <property type="entry name" value="DUF3267"/>
    <property type="match status" value="1"/>
</dbReference>
<evidence type="ECO:0000313" key="2">
    <source>
        <dbReference type="EMBL" id="RUL49453.1"/>
    </source>
</evidence>
<feature type="transmembrane region" description="Helical" evidence="1">
    <location>
        <begin position="153"/>
        <end position="171"/>
    </location>
</feature>
<keyword evidence="1" id="KW-1133">Transmembrane helix</keyword>